<name>A0ACC2NQ47_9HYME</name>
<comment type="caution">
    <text evidence="1">The sequence shown here is derived from an EMBL/GenBank/DDBJ whole genome shotgun (WGS) entry which is preliminary data.</text>
</comment>
<reference evidence="1" key="1">
    <citation type="submission" date="2023-04" db="EMBL/GenBank/DDBJ databases">
        <title>A chromosome-level genome assembly of the parasitoid wasp Eretmocerus hayati.</title>
        <authorList>
            <person name="Zhong Y."/>
            <person name="Liu S."/>
            <person name="Liu Y."/>
        </authorList>
    </citation>
    <scope>NUCLEOTIDE SEQUENCE</scope>
    <source>
        <strain evidence="1">ZJU_SS_LIU_2023</strain>
    </source>
</reference>
<organism evidence="1 2">
    <name type="scientific">Eretmocerus hayati</name>
    <dbReference type="NCBI Taxonomy" id="131215"/>
    <lineage>
        <taxon>Eukaryota</taxon>
        <taxon>Metazoa</taxon>
        <taxon>Ecdysozoa</taxon>
        <taxon>Arthropoda</taxon>
        <taxon>Hexapoda</taxon>
        <taxon>Insecta</taxon>
        <taxon>Pterygota</taxon>
        <taxon>Neoptera</taxon>
        <taxon>Endopterygota</taxon>
        <taxon>Hymenoptera</taxon>
        <taxon>Apocrita</taxon>
        <taxon>Proctotrupomorpha</taxon>
        <taxon>Chalcidoidea</taxon>
        <taxon>Aphelinidae</taxon>
        <taxon>Aphelininae</taxon>
        <taxon>Eretmocerus</taxon>
    </lineage>
</organism>
<gene>
    <name evidence="1" type="ORF">QAD02_004499</name>
</gene>
<dbReference type="Proteomes" id="UP001239111">
    <property type="component" value="Chromosome 3"/>
</dbReference>
<protein>
    <submittedName>
        <fullName evidence="1">Uncharacterized protein</fullName>
    </submittedName>
</protein>
<dbReference type="EMBL" id="CM056743">
    <property type="protein sequence ID" value="KAJ8673237.1"/>
    <property type="molecule type" value="Genomic_DNA"/>
</dbReference>
<sequence length="101" mass="10694">MRNNPSPGSESKALPLPAQVGVRAPAPRVFALPPAPQVVAPPEAQVPPPSPAQVARPQPVFKVPLPPAPPVAIVPEEQLNLHFQMQLPIFPTPFPGRGRSN</sequence>
<keyword evidence="2" id="KW-1185">Reference proteome</keyword>
<proteinExistence type="predicted"/>
<evidence type="ECO:0000313" key="2">
    <source>
        <dbReference type="Proteomes" id="UP001239111"/>
    </source>
</evidence>
<evidence type="ECO:0000313" key="1">
    <source>
        <dbReference type="EMBL" id="KAJ8673237.1"/>
    </source>
</evidence>
<accession>A0ACC2NQ47</accession>